<dbReference type="PANTHER" id="PTHR30194">
    <property type="entry name" value="CROSSOVER JUNCTION ENDODEOXYRIBONUCLEASE RUVC"/>
    <property type="match status" value="1"/>
</dbReference>
<dbReference type="PANTHER" id="PTHR30194:SF3">
    <property type="entry name" value="CROSSOVER JUNCTION ENDODEOXYRIBONUCLEASE RUVC"/>
    <property type="match status" value="1"/>
</dbReference>
<dbReference type="PROSITE" id="PS01321">
    <property type="entry name" value="RUVC"/>
    <property type="match status" value="1"/>
</dbReference>
<dbReference type="NCBIfam" id="TIGR00228">
    <property type="entry name" value="ruvC"/>
    <property type="match status" value="1"/>
</dbReference>
<comment type="subcellular location">
    <subcellularLocation>
        <location evidence="13">Cytoplasm</location>
    </subcellularLocation>
</comment>
<keyword evidence="3 13" id="KW-0540">Nuclease</keyword>
<evidence type="ECO:0000256" key="12">
    <source>
        <dbReference type="ARBA" id="ARBA00029354"/>
    </source>
</evidence>
<evidence type="ECO:0000256" key="14">
    <source>
        <dbReference type="NCBIfam" id="TIGR00228"/>
    </source>
</evidence>
<dbReference type="GO" id="GO:0003677">
    <property type="term" value="F:DNA binding"/>
    <property type="evidence" value="ECO:0007669"/>
    <property type="project" value="UniProtKB-KW"/>
</dbReference>
<feature type="active site" evidence="13">
    <location>
        <position position="206"/>
    </location>
</feature>
<feature type="binding site" evidence="13">
    <location>
        <position position="134"/>
    </location>
    <ligand>
        <name>Mg(2+)</name>
        <dbReference type="ChEBI" id="CHEBI:18420"/>
        <label>2</label>
    </ligand>
</feature>
<comment type="cofactor">
    <cofactor evidence="13">
        <name>Mg(2+)</name>
        <dbReference type="ChEBI" id="CHEBI:18420"/>
    </cofactor>
    <text evidence="13">Binds 2 Mg(2+) ion per subunit.</text>
</comment>
<dbReference type="GO" id="GO:0005737">
    <property type="term" value="C:cytoplasm"/>
    <property type="evidence" value="ECO:0007669"/>
    <property type="project" value="UniProtKB-SubCell"/>
</dbReference>
<dbReference type="Gene3D" id="3.30.420.10">
    <property type="entry name" value="Ribonuclease H-like superfamily/Ribonuclease H"/>
    <property type="match status" value="1"/>
</dbReference>
<keyword evidence="4 13" id="KW-0479">Metal-binding</keyword>
<evidence type="ECO:0000256" key="13">
    <source>
        <dbReference type="HAMAP-Rule" id="MF_00034"/>
    </source>
</evidence>
<evidence type="ECO:0000256" key="9">
    <source>
        <dbReference type="ARBA" id="ARBA00023125"/>
    </source>
</evidence>
<dbReference type="GO" id="GO:0009432">
    <property type="term" value="P:SOS response"/>
    <property type="evidence" value="ECO:0007669"/>
    <property type="project" value="UniProtKB-ARBA"/>
</dbReference>
<dbReference type="GO" id="GO:0006310">
    <property type="term" value="P:DNA recombination"/>
    <property type="evidence" value="ECO:0007669"/>
    <property type="project" value="UniProtKB-UniRule"/>
</dbReference>
<dbReference type="GO" id="GO:0008821">
    <property type="term" value="F:crossover junction DNA endonuclease activity"/>
    <property type="evidence" value="ECO:0007669"/>
    <property type="project" value="UniProtKB-UniRule"/>
</dbReference>
<feature type="active site" evidence="13">
    <location>
        <position position="74"/>
    </location>
</feature>
<name>Q130V0_RHOPS</name>
<evidence type="ECO:0000256" key="5">
    <source>
        <dbReference type="ARBA" id="ARBA00022759"/>
    </source>
</evidence>
<dbReference type="InterPro" id="IPR002176">
    <property type="entry name" value="X-over_junc_endoDNase_RuvC"/>
</dbReference>
<sequence>MCPSAANRDPGSAAHHAAKSGALRSIRGTQAERVFQKHQLPLHPVSVSFTSVWRYHCAMSLPPIRTAVRILGIDPGLRRTGWGVVDSDGNRLVFVGCGSVEPKNTLPLAERLLAIHHGLSRVLTDYAPAEAAVEQTFVNKDGAATLKLGQARGVAMLAPAMRGLLVAEYAPNLVKKTVVGAGHADKTQIQMMLKILLPKADPHSADAADALAVAITHAHHRVSAQRLKAVGG</sequence>
<keyword evidence="10 13" id="KW-0233">DNA recombination</keyword>
<evidence type="ECO:0000256" key="15">
    <source>
        <dbReference type="SAM" id="MobiDB-lite"/>
    </source>
</evidence>
<dbReference type="SUPFAM" id="SSF53098">
    <property type="entry name" value="Ribonuclease H-like"/>
    <property type="match status" value="1"/>
</dbReference>
<dbReference type="InterPro" id="IPR036397">
    <property type="entry name" value="RNaseH_sf"/>
</dbReference>
<dbReference type="EC" id="3.1.21.10" evidence="13 14"/>
<keyword evidence="6 13" id="KW-0227">DNA damage</keyword>
<keyword evidence="5 13" id="KW-0255">Endonuclease</keyword>
<dbReference type="PRINTS" id="PR00696">
    <property type="entry name" value="RSOLVASERUVC"/>
</dbReference>
<dbReference type="GO" id="GO:0000287">
    <property type="term" value="F:magnesium ion binding"/>
    <property type="evidence" value="ECO:0007669"/>
    <property type="project" value="UniProtKB-UniRule"/>
</dbReference>
<organism evidence="16 17">
    <name type="scientific">Rhodopseudomonas palustris (strain BisB5)</name>
    <dbReference type="NCBI Taxonomy" id="316057"/>
    <lineage>
        <taxon>Bacteria</taxon>
        <taxon>Pseudomonadati</taxon>
        <taxon>Pseudomonadota</taxon>
        <taxon>Alphaproteobacteria</taxon>
        <taxon>Hyphomicrobiales</taxon>
        <taxon>Nitrobacteraceae</taxon>
        <taxon>Rhodopseudomonas</taxon>
    </lineage>
</organism>
<comment type="catalytic activity">
    <reaction evidence="12 13">
        <text>Endonucleolytic cleavage at a junction such as a reciprocal single-stranded crossover between two homologous DNA duplexes (Holliday junction).</text>
        <dbReference type="EC" id="3.1.21.10"/>
    </reaction>
</comment>
<comment type="function">
    <text evidence="13">The RuvA-RuvB-RuvC complex processes Holliday junction (HJ) DNA during genetic recombination and DNA repair. Endonuclease that resolves HJ intermediates. Cleaves cruciform DNA by making single-stranded nicks across the HJ at symmetrical positions within the homologous arms, yielding a 5'-phosphate and a 3'-hydroxyl group; requires a central core of homology in the junction. The consensus cleavage sequence is 5'-(A/T)TT(C/G)-3'. Cleavage occurs on the 3'-side of the TT dinucleotide at the point of strand exchange. HJ branch migration catalyzed by RuvA-RuvB allows RuvC to scan DNA until it finds its consensus sequence, where it cleaves and resolves the cruciform DNA.</text>
</comment>
<evidence type="ECO:0000256" key="2">
    <source>
        <dbReference type="ARBA" id="ARBA00022490"/>
    </source>
</evidence>
<dbReference type="CDD" id="cd16962">
    <property type="entry name" value="RuvC"/>
    <property type="match status" value="1"/>
</dbReference>
<dbReference type="STRING" id="316057.RPD_4170"/>
<evidence type="ECO:0000256" key="11">
    <source>
        <dbReference type="ARBA" id="ARBA00023204"/>
    </source>
</evidence>
<dbReference type="HOGENOM" id="CLU_091257_1_0_5"/>
<evidence type="ECO:0000256" key="8">
    <source>
        <dbReference type="ARBA" id="ARBA00022842"/>
    </source>
</evidence>
<keyword evidence="8 13" id="KW-0460">Magnesium</keyword>
<proteinExistence type="inferred from homology"/>
<dbReference type="EMBL" id="CP000283">
    <property type="protein sequence ID" value="ABE41389.1"/>
    <property type="molecule type" value="Genomic_DNA"/>
</dbReference>
<dbReference type="InterPro" id="IPR020563">
    <property type="entry name" value="X-over_junc_endoDNase_Mg_BS"/>
</dbReference>
<accession>Q130V0</accession>
<keyword evidence="11 13" id="KW-0234">DNA repair</keyword>
<keyword evidence="7 13" id="KW-0378">Hydrolase</keyword>
<reference evidence="16 17" key="1">
    <citation type="submission" date="2006-03" db="EMBL/GenBank/DDBJ databases">
        <title>Complete sequence of Rhodopseudomonas palustris BisB5.</title>
        <authorList>
            <consortium name="US DOE Joint Genome Institute"/>
            <person name="Copeland A."/>
            <person name="Lucas S."/>
            <person name="Lapidus A."/>
            <person name="Barry K."/>
            <person name="Detter J.C."/>
            <person name="Glavina del Rio T."/>
            <person name="Hammon N."/>
            <person name="Israni S."/>
            <person name="Dalin E."/>
            <person name="Tice H."/>
            <person name="Pitluck S."/>
            <person name="Chain P."/>
            <person name="Malfatti S."/>
            <person name="Shin M."/>
            <person name="Vergez L."/>
            <person name="Schmutz J."/>
            <person name="Larimer F."/>
            <person name="Land M."/>
            <person name="Hauser L."/>
            <person name="Pelletier D.A."/>
            <person name="Kyrpides N."/>
            <person name="Lykidis A."/>
            <person name="Oda Y."/>
            <person name="Harwood C.S."/>
            <person name="Richardson P."/>
        </authorList>
    </citation>
    <scope>NUCLEOTIDE SEQUENCE [LARGE SCALE GENOMIC DNA]</scope>
    <source>
        <strain evidence="16 17">BisB5</strain>
    </source>
</reference>
<evidence type="ECO:0000313" key="17">
    <source>
        <dbReference type="Proteomes" id="UP000001818"/>
    </source>
</evidence>
<comment type="subunit">
    <text evidence="13">Homodimer which binds Holliday junction (HJ) DNA. The HJ becomes 2-fold symmetrical on binding to RuvC with unstacked arms; it has a different conformation from HJ DNA in complex with RuvA. In the full resolvosome a probable DNA-RuvA(4)-RuvB(12)-RuvC(2) complex forms which resolves the HJ.</text>
</comment>
<dbReference type="eggNOG" id="COG0817">
    <property type="taxonomic scope" value="Bacteria"/>
</dbReference>
<feature type="region of interest" description="Disordered" evidence="15">
    <location>
        <begin position="1"/>
        <end position="20"/>
    </location>
</feature>
<dbReference type="Proteomes" id="UP000001818">
    <property type="component" value="Chromosome"/>
</dbReference>
<dbReference type="AlphaFoldDB" id="Q130V0"/>
<evidence type="ECO:0000256" key="10">
    <source>
        <dbReference type="ARBA" id="ARBA00023172"/>
    </source>
</evidence>
<feature type="binding site" evidence="13">
    <location>
        <position position="206"/>
    </location>
    <ligand>
        <name>Mg(2+)</name>
        <dbReference type="ChEBI" id="CHEBI:18420"/>
        <label>1</label>
    </ligand>
</feature>
<dbReference type="KEGG" id="rpd:RPD_4170"/>
<dbReference type="GO" id="GO:0048476">
    <property type="term" value="C:Holliday junction resolvase complex"/>
    <property type="evidence" value="ECO:0007669"/>
    <property type="project" value="UniProtKB-UniRule"/>
</dbReference>
<dbReference type="InterPro" id="IPR012337">
    <property type="entry name" value="RNaseH-like_sf"/>
</dbReference>
<evidence type="ECO:0000256" key="4">
    <source>
        <dbReference type="ARBA" id="ARBA00022723"/>
    </source>
</evidence>
<feature type="compositionally biased region" description="Low complexity" evidence="15">
    <location>
        <begin position="11"/>
        <end position="20"/>
    </location>
</feature>
<evidence type="ECO:0000313" key="16">
    <source>
        <dbReference type="EMBL" id="ABE41389.1"/>
    </source>
</evidence>
<gene>
    <name evidence="13" type="primary">ruvC</name>
    <name evidence="16" type="ordered locus">RPD_4170</name>
</gene>
<evidence type="ECO:0000256" key="3">
    <source>
        <dbReference type="ARBA" id="ARBA00022722"/>
    </source>
</evidence>
<dbReference type="GO" id="GO:0006281">
    <property type="term" value="P:DNA repair"/>
    <property type="evidence" value="ECO:0007669"/>
    <property type="project" value="UniProtKB-UniRule"/>
</dbReference>
<dbReference type="HAMAP" id="MF_00034">
    <property type="entry name" value="RuvC"/>
    <property type="match status" value="1"/>
</dbReference>
<dbReference type="FunFam" id="3.30.420.10:FF:000002">
    <property type="entry name" value="Crossover junction endodeoxyribonuclease RuvC"/>
    <property type="match status" value="1"/>
</dbReference>
<keyword evidence="2 13" id="KW-0963">Cytoplasm</keyword>
<feature type="binding site" evidence="13">
    <location>
        <position position="74"/>
    </location>
    <ligand>
        <name>Mg(2+)</name>
        <dbReference type="ChEBI" id="CHEBI:18420"/>
        <label>1</label>
    </ligand>
</feature>
<feature type="active site" evidence="13">
    <location>
        <position position="134"/>
    </location>
</feature>
<evidence type="ECO:0000256" key="1">
    <source>
        <dbReference type="ARBA" id="ARBA00009518"/>
    </source>
</evidence>
<keyword evidence="9 13" id="KW-0238">DNA-binding</keyword>
<protein>
    <recommendedName>
        <fullName evidence="13 14">Crossover junction endodeoxyribonuclease RuvC</fullName>
        <ecNumber evidence="13 14">3.1.21.10</ecNumber>
    </recommendedName>
    <alternativeName>
        <fullName evidence="13">Holliday junction nuclease RuvC</fullName>
    </alternativeName>
    <alternativeName>
        <fullName evidence="13">Holliday junction resolvase RuvC</fullName>
    </alternativeName>
</protein>
<evidence type="ECO:0000256" key="7">
    <source>
        <dbReference type="ARBA" id="ARBA00022801"/>
    </source>
</evidence>
<dbReference type="Pfam" id="PF02075">
    <property type="entry name" value="RuvC"/>
    <property type="match status" value="1"/>
</dbReference>
<comment type="similarity">
    <text evidence="1 13">Belongs to the RuvC family.</text>
</comment>
<evidence type="ECO:0000256" key="6">
    <source>
        <dbReference type="ARBA" id="ARBA00022763"/>
    </source>
</evidence>